<protein>
    <submittedName>
        <fullName evidence="2">Uncharacterized protein</fullName>
    </submittedName>
</protein>
<gene>
    <name evidence="2" type="ORF">BIW11_10728</name>
</gene>
<feature type="region of interest" description="Disordered" evidence="1">
    <location>
        <begin position="197"/>
        <end position="225"/>
    </location>
</feature>
<dbReference type="EMBL" id="MNPL01013274">
    <property type="protein sequence ID" value="OQR71866.1"/>
    <property type="molecule type" value="Genomic_DNA"/>
</dbReference>
<reference evidence="2 3" key="1">
    <citation type="journal article" date="2017" name="Gigascience">
        <title>Draft genome of the honey bee ectoparasitic mite, Tropilaelaps mercedesae, is shaped by the parasitic life history.</title>
        <authorList>
            <person name="Dong X."/>
            <person name="Armstrong S.D."/>
            <person name="Xia D."/>
            <person name="Makepeace B.L."/>
            <person name="Darby A.C."/>
            <person name="Kadowaki T."/>
        </authorList>
    </citation>
    <scope>NUCLEOTIDE SEQUENCE [LARGE SCALE GENOMIC DNA]</scope>
    <source>
        <strain evidence="2">Wuxi-XJTLU</strain>
    </source>
</reference>
<proteinExistence type="predicted"/>
<evidence type="ECO:0000313" key="3">
    <source>
        <dbReference type="Proteomes" id="UP000192247"/>
    </source>
</evidence>
<sequence length="249" mass="25935">MWGESPTGGEALTAPSRNDEAGADMPPPGSPQVGNWVSGLESSTPSRNGLANSDRFAPAAAAAARTGPKPIRRFRRVRRCTAVGPPTCGTWAETRCPEFGALGLFMFDPSNERCGPMNGASSGRPLAGYSGAATTTRRSELGAAFTVPAAIGRIARAGDEQRGETERKRARKKKPICLEAQSTLACPADVGPRTAAGLRGPLGVDSVPGENPPTSVGTDGRRRAEQKLPSDFAIACAHVRTGEQSPQID</sequence>
<organism evidence="2 3">
    <name type="scientific">Tropilaelaps mercedesae</name>
    <dbReference type="NCBI Taxonomy" id="418985"/>
    <lineage>
        <taxon>Eukaryota</taxon>
        <taxon>Metazoa</taxon>
        <taxon>Ecdysozoa</taxon>
        <taxon>Arthropoda</taxon>
        <taxon>Chelicerata</taxon>
        <taxon>Arachnida</taxon>
        <taxon>Acari</taxon>
        <taxon>Parasitiformes</taxon>
        <taxon>Mesostigmata</taxon>
        <taxon>Gamasina</taxon>
        <taxon>Dermanyssoidea</taxon>
        <taxon>Laelapidae</taxon>
        <taxon>Tropilaelaps</taxon>
    </lineage>
</organism>
<evidence type="ECO:0000313" key="2">
    <source>
        <dbReference type="EMBL" id="OQR71866.1"/>
    </source>
</evidence>
<name>A0A1V9XEL4_9ACAR</name>
<keyword evidence="3" id="KW-1185">Reference proteome</keyword>
<feature type="compositionally biased region" description="Polar residues" evidence="1">
    <location>
        <begin position="32"/>
        <end position="51"/>
    </location>
</feature>
<dbReference type="InParanoid" id="A0A1V9XEL4"/>
<dbReference type="AlphaFoldDB" id="A0A1V9XEL4"/>
<feature type="region of interest" description="Disordered" evidence="1">
    <location>
        <begin position="1"/>
        <end position="70"/>
    </location>
</feature>
<evidence type="ECO:0000256" key="1">
    <source>
        <dbReference type="SAM" id="MobiDB-lite"/>
    </source>
</evidence>
<comment type="caution">
    <text evidence="2">The sequence shown here is derived from an EMBL/GenBank/DDBJ whole genome shotgun (WGS) entry which is preliminary data.</text>
</comment>
<accession>A0A1V9XEL4</accession>
<dbReference type="Proteomes" id="UP000192247">
    <property type="component" value="Unassembled WGS sequence"/>
</dbReference>